<feature type="domain" description="Ig-like" evidence="12">
    <location>
        <begin position="2190"/>
        <end position="2281"/>
    </location>
</feature>
<dbReference type="PANTHER" id="PTHR35971:SF5">
    <property type="entry name" value="OBSCURIN LIKE CYTOSKELETAL ADAPTOR 1"/>
    <property type="match status" value="1"/>
</dbReference>
<feature type="domain" description="Ig-like" evidence="12">
    <location>
        <begin position="2890"/>
        <end position="2976"/>
    </location>
</feature>
<evidence type="ECO:0000313" key="14">
    <source>
        <dbReference type="Proteomes" id="UP000289886"/>
    </source>
</evidence>
<dbReference type="SMART" id="SM00408">
    <property type="entry name" value="IGc2"/>
    <property type="match status" value="15"/>
</dbReference>
<feature type="domain" description="Ig-like" evidence="12">
    <location>
        <begin position="501"/>
        <end position="589"/>
    </location>
</feature>
<reference evidence="13 14" key="1">
    <citation type="submission" date="2019-01" db="EMBL/GenBank/DDBJ databases">
        <title>Draft Genome and Complete Hox-Cluster Characterization of the Sterlet Sturgeon (Acipenser ruthenus).</title>
        <authorList>
            <person name="Wei Q."/>
        </authorList>
    </citation>
    <scope>NUCLEOTIDE SEQUENCE [LARGE SCALE GENOMIC DNA]</scope>
    <source>
        <strain evidence="13">WHYD16114868_AA</strain>
        <tissue evidence="13">Blood</tissue>
    </source>
</reference>
<evidence type="ECO:0000256" key="10">
    <source>
        <dbReference type="ARBA" id="ARBA00023319"/>
    </source>
</evidence>
<proteinExistence type="inferred from homology"/>
<evidence type="ECO:0000259" key="12">
    <source>
        <dbReference type="PROSITE" id="PS50835"/>
    </source>
</evidence>
<evidence type="ECO:0000256" key="5">
    <source>
        <dbReference type="ARBA" id="ARBA00022553"/>
    </source>
</evidence>
<evidence type="ECO:0000256" key="4">
    <source>
        <dbReference type="ARBA" id="ARBA00022490"/>
    </source>
</evidence>
<dbReference type="InterPro" id="IPR007110">
    <property type="entry name" value="Ig-like_dom"/>
</dbReference>
<dbReference type="FunFam" id="2.60.40.10:FF:000659">
    <property type="entry name" value="titin isoform X1"/>
    <property type="match status" value="1"/>
</dbReference>
<dbReference type="InterPro" id="IPR018159">
    <property type="entry name" value="Spectrin/alpha-actinin"/>
</dbReference>
<feature type="domain" description="Ig-like" evidence="12">
    <location>
        <begin position="1676"/>
        <end position="1763"/>
    </location>
</feature>
<name>A0A662YVK8_ACIRT</name>
<keyword evidence="10" id="KW-0393">Immunoglobulin domain</keyword>
<dbReference type="FunFam" id="2.60.40.10:FF:000022">
    <property type="entry name" value="Cardiac titin"/>
    <property type="match status" value="1"/>
</dbReference>
<dbReference type="FunFam" id="2.60.40.10:FF:001382">
    <property type="entry name" value="titin isoform X1"/>
    <property type="match status" value="1"/>
</dbReference>
<organism evidence="13 14">
    <name type="scientific">Acipenser ruthenus</name>
    <name type="common">Sterlet sturgeon</name>
    <dbReference type="NCBI Taxonomy" id="7906"/>
    <lineage>
        <taxon>Eukaryota</taxon>
        <taxon>Metazoa</taxon>
        <taxon>Chordata</taxon>
        <taxon>Craniata</taxon>
        <taxon>Vertebrata</taxon>
        <taxon>Euteleostomi</taxon>
        <taxon>Actinopterygii</taxon>
        <taxon>Chondrostei</taxon>
        <taxon>Acipenseriformes</taxon>
        <taxon>Acipenseridae</taxon>
        <taxon>Acipenser</taxon>
    </lineage>
</organism>
<dbReference type="SMART" id="SM00150">
    <property type="entry name" value="SPEC"/>
    <property type="match status" value="2"/>
</dbReference>
<dbReference type="CDD" id="cd00096">
    <property type="entry name" value="Ig"/>
    <property type="match status" value="1"/>
</dbReference>
<gene>
    <name evidence="13" type="ORF">EOD39_9304</name>
</gene>
<dbReference type="EMBL" id="SCEB01000169">
    <property type="protein sequence ID" value="RXN00523.1"/>
    <property type="molecule type" value="Genomic_DNA"/>
</dbReference>
<keyword evidence="9" id="KW-0539">Nucleus</keyword>
<feature type="domain" description="Ig-like" evidence="12">
    <location>
        <begin position="3168"/>
        <end position="3258"/>
    </location>
</feature>
<dbReference type="Pfam" id="PF09042">
    <property type="entry name" value="Titin_Z"/>
    <property type="match status" value="1"/>
</dbReference>
<feature type="domain" description="Ig-like" evidence="12">
    <location>
        <begin position="592"/>
        <end position="657"/>
    </location>
</feature>
<dbReference type="PANTHER" id="PTHR35971">
    <property type="entry name" value="SI:DKEY-31G6.6"/>
    <property type="match status" value="1"/>
</dbReference>
<dbReference type="SUPFAM" id="SSF46966">
    <property type="entry name" value="Spectrin repeat"/>
    <property type="match status" value="2"/>
</dbReference>
<feature type="domain" description="Ig-like" evidence="12">
    <location>
        <begin position="1538"/>
        <end position="1628"/>
    </location>
</feature>
<evidence type="ECO:0000313" key="13">
    <source>
        <dbReference type="EMBL" id="RXN00523.1"/>
    </source>
</evidence>
<evidence type="ECO:0000256" key="6">
    <source>
        <dbReference type="ARBA" id="ARBA00022737"/>
    </source>
</evidence>
<dbReference type="FunFam" id="2.60.40.10:FF:001200">
    <property type="entry name" value="Titin a"/>
    <property type="match status" value="1"/>
</dbReference>
<dbReference type="PROSITE" id="PS50835">
    <property type="entry name" value="IG_LIKE"/>
    <property type="match status" value="16"/>
</dbReference>
<comment type="similarity">
    <text evidence="3">Belongs to the protein kinase superfamily. CAMK Ser/Thr protein kinase family.</text>
</comment>
<keyword evidence="6" id="KW-0677">Repeat</keyword>
<dbReference type="InterPro" id="IPR036179">
    <property type="entry name" value="Ig-like_dom_sf"/>
</dbReference>
<dbReference type="Pfam" id="PF07679">
    <property type="entry name" value="I-set"/>
    <property type="match status" value="22"/>
</dbReference>
<feature type="domain" description="Ig-like" evidence="12">
    <location>
        <begin position="1153"/>
        <end position="1230"/>
    </location>
</feature>
<dbReference type="FunFam" id="2.60.40.10:FF:001328">
    <property type="entry name" value="titin isoform X1"/>
    <property type="match status" value="1"/>
</dbReference>
<feature type="domain" description="Ig-like" evidence="12">
    <location>
        <begin position="1391"/>
        <end position="1481"/>
    </location>
</feature>
<dbReference type="SMART" id="SM00409">
    <property type="entry name" value="IG"/>
    <property type="match status" value="23"/>
</dbReference>
<dbReference type="InterPro" id="IPR058157">
    <property type="entry name" value="Spectrin_met"/>
</dbReference>
<dbReference type="GO" id="GO:0031674">
    <property type="term" value="C:I band"/>
    <property type="evidence" value="ECO:0007669"/>
    <property type="project" value="UniProtKB-ARBA"/>
</dbReference>
<dbReference type="InterPro" id="IPR003598">
    <property type="entry name" value="Ig_sub2"/>
</dbReference>
<dbReference type="FunFam" id="2.60.40.10:FF:000981">
    <property type="entry name" value="Titin a"/>
    <property type="match status" value="1"/>
</dbReference>
<dbReference type="InterPro" id="IPR013783">
    <property type="entry name" value="Ig-like_fold"/>
</dbReference>
<dbReference type="Proteomes" id="UP000289886">
    <property type="component" value="Unassembled WGS sequence"/>
</dbReference>
<protein>
    <submittedName>
        <fullName evidence="13">Titin</fullName>
    </submittedName>
</protein>
<feature type="domain" description="Ig-like" evidence="12">
    <location>
        <begin position="2803"/>
        <end position="2887"/>
    </location>
</feature>
<feature type="region of interest" description="Disordered" evidence="11">
    <location>
        <begin position="1256"/>
        <end position="1282"/>
    </location>
</feature>
<dbReference type="FunFam" id="2.60.40.10:FF:000792">
    <property type="entry name" value="titin isoform X1"/>
    <property type="match status" value="2"/>
</dbReference>
<dbReference type="GO" id="GO:0055013">
    <property type="term" value="P:cardiac muscle cell development"/>
    <property type="evidence" value="ECO:0007669"/>
    <property type="project" value="UniProtKB-ARBA"/>
</dbReference>
<keyword evidence="7" id="KW-0175">Coiled coil</keyword>
<accession>A0A662YVK8</accession>
<dbReference type="FunFam" id="2.60.40.10:FF:000629">
    <property type="entry name" value="Titin b"/>
    <property type="match status" value="1"/>
</dbReference>
<keyword evidence="8" id="KW-1015">Disulfide bond</keyword>
<evidence type="ECO:0000256" key="7">
    <source>
        <dbReference type="ARBA" id="ARBA00023054"/>
    </source>
</evidence>
<dbReference type="Gene3D" id="2.60.40.10">
    <property type="entry name" value="Immunoglobulins"/>
    <property type="match status" value="24"/>
</dbReference>
<feature type="domain" description="Ig-like" evidence="12">
    <location>
        <begin position="1292"/>
        <end position="1381"/>
    </location>
</feature>
<dbReference type="GO" id="GO:0003007">
    <property type="term" value="P:heart morphogenesis"/>
    <property type="evidence" value="ECO:0007669"/>
    <property type="project" value="UniProtKB-ARBA"/>
</dbReference>
<dbReference type="InterPro" id="IPR003599">
    <property type="entry name" value="Ig_sub"/>
</dbReference>
<dbReference type="FunFam" id="2.60.40.10:FF:000697">
    <property type="entry name" value="titin isoform X1"/>
    <property type="match status" value="1"/>
</dbReference>
<dbReference type="CDD" id="cd20972">
    <property type="entry name" value="IgI_2_Titin_Z1z2-like"/>
    <property type="match status" value="1"/>
</dbReference>
<dbReference type="InterPro" id="IPR013098">
    <property type="entry name" value="Ig_I-set"/>
</dbReference>
<evidence type="ECO:0000256" key="1">
    <source>
        <dbReference type="ARBA" id="ARBA00004123"/>
    </source>
</evidence>
<sequence length="3260" mass="365241">MSNEGDYRGQPSTTTISTVAVQAGDSRIIVALLKCGTLVKLQLAESTPNLLEIGSNQDETKKLLHGHEVMLAKLKAQEDGVWSLLGEADKTAEDNLDQEQVYAAMATTLSEAWVALIDLLEKRKALLHLASELFDRALEVTNWLKEHAEVYLERDQLGSSLSENEELLQEYQEFEIKAKERSLFVERLTAKASAILMAEDYRDKEEVLVRSQKLKALHDEIWHQMLERGTHLQEANAFFSSANKAFNVLGSIKGHLKLLNSESFSLPELAKRQEELQKSIKETAAEALQRGQSFLNKVNPQSSQLSGIHKMTGDLQGRVSQLTNQCQAHKELAVKKQQLITSTEDLFDKEVVNELEAFAEIITELKTFESPEVTEFSNKSSLLNEELNTLSRNISSRVEIMTAYVTFLKSAKEVDEQIQNLEEFYRSKPMEEDNEESSKTMMEIANVKWQSLLERFLTVQDLGHHFINSSNMVNENLNLNVKAAVTVVENTREDLIQGQPPNFKTKTEDKLLLVGDLFLECTVSGRPTPHIVWLKDHVVVASGESKIQSLSDTHVLLKRNVGLADTGKYFCIAKNEAGEACCSAFVVVTGSPVPEVSWFRDGQVLSTAALPGVQISFSEGRARLMIPAVTAAHSGRFSVRATNGAGQATSTAELLVTAETAPPNFIQRLQSMTVRQGSQVRLDVRVTGIPTPVVKFYREGAEIQSSPDFQIVQEGEVYSLMIAEAFPEDSGTYSVNASNSSGRATSTAELLVQGQEEAVPAKKTKTIVSTAQISQTRQTRVEKAEGDKKAGAVAKVLAAVDQARTKGPVRTEEARAEDSSMEYEYKHQALSKQTIEQQIVSKHVKTEAVRVPSEIQIIAADKADRSISQIERRKETTVHTDTSLSTTPVPHFTVAKVTVPKPEHTYEVSIAGCAIATLQKELAATAAQKITRPVKPPTHKTVETRMMSEQVISPLPPFKETSETYQMHYDTHLLKEIGTSYLGAVEKEDKYQIFEEWDKEGLKNVTVMEGESVTLECQISGHPTPAVMWFREDYRIESSIDFQITYESGFARLVIREAFAEDSGRFTCTATSEAGTISTSSYLLVQVSEEIESREVVSAVSVSEQHIVTEEKRFSESKEETMSEISGAAESVESGAGVAAFFVRKPTVQKLVEGGSVVFDCQIGGIPKPHIYWKKAGVPLTTGYRYRVAYNKETGECKLEISMTFADDAGEYSIVARNQFGEITASANLLDEAIESWKEWASLSTAKYLDIRFQSSVSPRSPSRSPGRSPGRSPARRLDETDEGQLERLYKPVFVMKPSSFKCAEGQTARFDLKVVGRPMPETYWFHNGQQVINDYTHKIVVKEDGTQSMIIVPAMPHDSGEWTVVAQNRAGKTSISMTLTVEAKENLVRPQFVEKLKNLSVKEGTLVEMAVKAIGNPNPDIVWLKNSDIISPHKYPNIKIEGNKGEASFKIPSATNADTAWYTATAINRAGRDTTRCKVNVEVEFAEPEPERRLIIPKGTYKAKEIAAPELEPLHMRYGQEQWEEGDLYDKEKQQKPHFKKKLTSVRMKRFGPAHFECRLTPIGDPTMVVEWLHDGKPLEAANRLRMINEFGYCSLDYEVAYSRDSGVITCRATNKYGVDQTSATLIVKDEKSLVEETQLPEGKKGMQRIEELERIAHEGVLVGVTDEISEKSKPEIVLLPDSARVLEGETARYRCRVTGYPQPKVNWYLNGQLIRKSKRFRLRYDGIYYLEIVDCKSYDSGEVKVTAENPEGVVEHTVKLETQQREDFRSVLRRAPEPKVEGSQAEHGRVSFEVVKVERPPEAPQSKEVVKLRKTERVTHEKETEETEELRSKFKRRQEEGYYEAITAVELKSRRKDESYEDMLRKRKEELLHRTKAIPEEEKKEPLPEGTVTIPTIRPVRVELSPSMEAPKILERIQSQTVSQADEAHFRARVIGKPEPECQWFKNGVQLEKTERVYWFWPEDNVCELVIRDVTAEDSASIMVKAINIAGETSSHAFLLVQAKLVITFIEELKDVNSKEKDTMATFECETSEPFVKVKWMKNNVEIFSGDKYRMHSDRKVHFLSVLSIDMGDSAEYSCALVEDEYVKTSASLIVEGAALEMIKKLENIEVPESYSGEFECLITREDAKGTWYCGDVEIKASSKYVIASRRGRHSLTVKDVTKEDQGQYSFVVGDIKTTSTLKMKLRPVTMMQGLADKTVCEGDIVQLEVKFTQENVEGTWMRTGQPIQPSERVHIVIDKQSHMLLIEDATRGDAGVYSFVVTGHDLSTSGRLTIQSIDFVIPLKDVTAVEGTKAVLEAKVSAPDISSVKWFLNDQQITPNDRVQSVAKGAKQRLSFTRAFASDEGQYKLVIGKVESRCTMTIERIQIIKGLEDQVCTETQNVTFNAELSHPGIDAIWMLKNSPLKAGPKYKIESKGKHYTLTVNNTMKDEEGEYTFSAGEQTSTAKLTVSGGAISKPLEDVTVAESQSAVFECEVANPDSDGKWLKDGKPLEFSDIIRSEADRAKRRLIIEISKPGDVGEYAYQVATSKTSAKLKIEAVKIKKTLKNQTVTETQEAVFSLELTHPNVKGSQWIKNGVELQSSDKYDISVVGTVHTLKIKNSTTQDESVYSFKLGKLGANARLHVETIKIVKKPKDVTSLVDTTASFELSLSHDNVPVTWMFNNKEVKASDKFKMMSERKAHKLIIQNVTPEDAGEYTALVGHLECKARLCVEALRITKTMKSIEIPETKVATFECEVSHFNVPALWLQNGVEIEMSEKFRISVQGKVHQLVIMNTSTEDSAEYTFICGNDKVSATLTVNPILITSMLKDLNAQEKDTITFEVNVNYEGITYKWLKNGVEIKSTDRCQIKSKQQNHTLSIRNVHFGDAAEYTFAAGSSVTSATLYVEARLIEFRKPIKDIKVVEKKKATFECEVSEPNVAVQWMKGGQELELSERFRVSTEKFIHRLMISTVHMSDAGEYSVVAGGNMCTAHLTVEGRDIKISEPVEKDIIVFERQRAVVEFEVNEDDTEARWLKDGVEINFQVQERFKYLVIRKTHRMTITETIRSDAVPEPPQIVQELKPLTIDCGKPARFSAVVRGKPEPQVSWYKNDQKLSAGFKCKFLHDGEEYTLLLIEVSPEDAATYTCEAKNDYGVATTSASLNVEDIKKVIQEEIERKIELEVKAAPVFKKKIQSLEVTVGNPAKFECETEVAPNVSFKWFKAGNEVRESDKYKIVSKNYTSTLEIPKPQVSDSGEYTCKASNQQGSDSCAASITVTGK</sequence>
<dbReference type="Pfam" id="PF25101">
    <property type="entry name" value="Spectrin_7"/>
    <property type="match status" value="1"/>
</dbReference>
<feature type="domain" description="Ig-like" evidence="12">
    <location>
        <begin position="2448"/>
        <end position="2538"/>
    </location>
</feature>
<comment type="caution">
    <text evidence="13">The sequence shown here is derived from an EMBL/GenBank/DDBJ whole genome shotgun (WGS) entry which is preliminary data.</text>
</comment>
<dbReference type="InterPro" id="IPR052385">
    <property type="entry name" value="Obscurin/Obscurin-like_Reg"/>
</dbReference>
<dbReference type="InterPro" id="IPR015129">
    <property type="entry name" value="Titin_Z_rpt"/>
</dbReference>
<feature type="domain" description="Ig-like" evidence="12">
    <location>
        <begin position="2005"/>
        <end position="2096"/>
    </location>
</feature>
<dbReference type="FunFam" id="2.60.40.10:FF:000107">
    <property type="entry name" value="Myosin, light chain kinase a"/>
    <property type="match status" value="2"/>
</dbReference>
<feature type="domain" description="Ig-like" evidence="12">
    <location>
        <begin position="663"/>
        <end position="751"/>
    </location>
</feature>
<dbReference type="SUPFAM" id="SSF48726">
    <property type="entry name" value="Immunoglobulin"/>
    <property type="match status" value="23"/>
</dbReference>
<comment type="subcellular location">
    <subcellularLocation>
        <location evidence="2">Cytoplasm</location>
    </subcellularLocation>
    <subcellularLocation>
        <location evidence="1">Nucleus</location>
    </subcellularLocation>
</comment>
<dbReference type="FunFam" id="2.60.40.10:FF:000779">
    <property type="entry name" value="Titin b"/>
    <property type="match status" value="1"/>
</dbReference>
<keyword evidence="4" id="KW-0963">Cytoplasm</keyword>
<feature type="domain" description="Ig-like" evidence="12">
    <location>
        <begin position="3056"/>
        <end position="3144"/>
    </location>
</feature>
<keyword evidence="5" id="KW-0597">Phosphoprotein</keyword>
<dbReference type="FunFam" id="2.60.40.10:FF:001213">
    <property type="entry name" value="titin isoform X1"/>
    <property type="match status" value="1"/>
</dbReference>
<evidence type="ECO:0000256" key="8">
    <source>
        <dbReference type="ARBA" id="ARBA00023157"/>
    </source>
</evidence>
<feature type="domain" description="Ig-like" evidence="12">
    <location>
        <begin position="989"/>
        <end position="1078"/>
    </location>
</feature>
<dbReference type="Gene3D" id="1.20.58.60">
    <property type="match status" value="1"/>
</dbReference>
<feature type="compositionally biased region" description="Low complexity" evidence="11">
    <location>
        <begin position="1256"/>
        <end position="1273"/>
    </location>
</feature>
<evidence type="ECO:0000256" key="2">
    <source>
        <dbReference type="ARBA" id="ARBA00004496"/>
    </source>
</evidence>
<evidence type="ECO:0000256" key="11">
    <source>
        <dbReference type="SAM" id="MobiDB-lite"/>
    </source>
</evidence>
<evidence type="ECO:0000256" key="9">
    <source>
        <dbReference type="ARBA" id="ARBA00023242"/>
    </source>
</evidence>
<dbReference type="GO" id="GO:0005634">
    <property type="term" value="C:nucleus"/>
    <property type="evidence" value="ECO:0007669"/>
    <property type="project" value="UniProtKB-SubCell"/>
</dbReference>
<dbReference type="CDD" id="cd00176">
    <property type="entry name" value="SPEC"/>
    <property type="match status" value="1"/>
</dbReference>
<evidence type="ECO:0000256" key="3">
    <source>
        <dbReference type="ARBA" id="ARBA00006692"/>
    </source>
</evidence>
<dbReference type="FunFam" id="2.60.40.10:FF:000050">
    <property type="entry name" value="Titin isoform B"/>
    <property type="match status" value="6"/>
</dbReference>
<dbReference type="FunFam" id="2.60.40.10:FF:000714">
    <property type="entry name" value="Titin novex-3"/>
    <property type="match status" value="2"/>
</dbReference>
<keyword evidence="14" id="KW-1185">Reference proteome</keyword>